<dbReference type="Pfam" id="PF20151">
    <property type="entry name" value="DUF6533"/>
    <property type="match status" value="1"/>
</dbReference>
<evidence type="ECO:0000313" key="4">
    <source>
        <dbReference type="Proteomes" id="UP001215598"/>
    </source>
</evidence>
<evidence type="ECO:0000313" key="3">
    <source>
        <dbReference type="EMBL" id="KAJ7773878.1"/>
    </source>
</evidence>
<dbReference type="AlphaFoldDB" id="A0AAD7JXM2"/>
<dbReference type="Proteomes" id="UP001215598">
    <property type="component" value="Unassembled WGS sequence"/>
</dbReference>
<comment type="caution">
    <text evidence="3">The sequence shown here is derived from an EMBL/GenBank/DDBJ whole genome shotgun (WGS) entry which is preliminary data.</text>
</comment>
<feature type="transmembrane region" description="Helical" evidence="1">
    <location>
        <begin position="234"/>
        <end position="251"/>
    </location>
</feature>
<dbReference type="InterPro" id="IPR045340">
    <property type="entry name" value="DUF6533"/>
</dbReference>
<feature type="transmembrane region" description="Helical" evidence="1">
    <location>
        <begin position="206"/>
        <end position="228"/>
    </location>
</feature>
<keyword evidence="4" id="KW-1185">Reference proteome</keyword>
<organism evidence="3 4">
    <name type="scientific">Mycena metata</name>
    <dbReference type="NCBI Taxonomy" id="1033252"/>
    <lineage>
        <taxon>Eukaryota</taxon>
        <taxon>Fungi</taxon>
        <taxon>Dikarya</taxon>
        <taxon>Basidiomycota</taxon>
        <taxon>Agaricomycotina</taxon>
        <taxon>Agaricomycetes</taxon>
        <taxon>Agaricomycetidae</taxon>
        <taxon>Agaricales</taxon>
        <taxon>Marasmiineae</taxon>
        <taxon>Mycenaceae</taxon>
        <taxon>Mycena</taxon>
    </lineage>
</organism>
<name>A0AAD7JXM2_9AGAR</name>
<keyword evidence="1" id="KW-0472">Membrane</keyword>
<keyword evidence="1" id="KW-0812">Transmembrane</keyword>
<feature type="transmembrane region" description="Helical" evidence="1">
    <location>
        <begin position="164"/>
        <end position="186"/>
    </location>
</feature>
<evidence type="ECO:0000256" key="1">
    <source>
        <dbReference type="SAM" id="Phobius"/>
    </source>
</evidence>
<reference evidence="3" key="1">
    <citation type="submission" date="2023-03" db="EMBL/GenBank/DDBJ databases">
        <title>Massive genome expansion in bonnet fungi (Mycena s.s.) driven by repeated elements and novel gene families across ecological guilds.</title>
        <authorList>
            <consortium name="Lawrence Berkeley National Laboratory"/>
            <person name="Harder C.B."/>
            <person name="Miyauchi S."/>
            <person name="Viragh M."/>
            <person name="Kuo A."/>
            <person name="Thoen E."/>
            <person name="Andreopoulos B."/>
            <person name="Lu D."/>
            <person name="Skrede I."/>
            <person name="Drula E."/>
            <person name="Henrissat B."/>
            <person name="Morin E."/>
            <person name="Kohler A."/>
            <person name="Barry K."/>
            <person name="LaButti K."/>
            <person name="Morin E."/>
            <person name="Salamov A."/>
            <person name="Lipzen A."/>
            <person name="Mereny Z."/>
            <person name="Hegedus B."/>
            <person name="Baldrian P."/>
            <person name="Stursova M."/>
            <person name="Weitz H."/>
            <person name="Taylor A."/>
            <person name="Grigoriev I.V."/>
            <person name="Nagy L.G."/>
            <person name="Martin F."/>
            <person name="Kauserud H."/>
        </authorList>
    </citation>
    <scope>NUCLEOTIDE SEQUENCE</scope>
    <source>
        <strain evidence="3">CBHHK182m</strain>
    </source>
</reference>
<feature type="transmembrane region" description="Helical" evidence="1">
    <location>
        <begin position="87"/>
        <end position="106"/>
    </location>
</feature>
<evidence type="ECO:0000259" key="2">
    <source>
        <dbReference type="Pfam" id="PF20151"/>
    </source>
</evidence>
<feature type="transmembrane region" description="Helical" evidence="1">
    <location>
        <begin position="118"/>
        <end position="138"/>
    </location>
</feature>
<gene>
    <name evidence="3" type="ORF">B0H16DRAFT_1510294</name>
</gene>
<protein>
    <recommendedName>
        <fullName evidence="2">DUF6533 domain-containing protein</fullName>
    </recommendedName>
</protein>
<dbReference type="EMBL" id="JARKIB010000012">
    <property type="protein sequence ID" value="KAJ7773878.1"/>
    <property type="molecule type" value="Genomic_DNA"/>
</dbReference>
<feature type="transmembrane region" description="Helical" evidence="1">
    <location>
        <begin position="51"/>
        <end position="75"/>
    </location>
</feature>
<proteinExistence type="predicted"/>
<accession>A0AAD7JXM2</accession>
<feature type="domain" description="DUF6533" evidence="2">
    <location>
        <begin position="22"/>
        <end position="61"/>
    </location>
</feature>
<sequence>MEDDPVSSAREIIVQNHLHVFGLAILYWDHLITLDAEVQYLWGKSKSYGSYLFFAVRYGVPASNIPVAVFAFIAVTPSVSSCARHNLIHQILLITTQILISIIMIQRVYALYDRSIRLLRWLVAVSACLIALSVWLLTNQNSHPLTVLPGCHTTLSRQTSYHLAGGWGTLLIFDAIIFTLTIFNAYSSRKRLGAQARADMPLHTLILRDGALYFAVIAGANLSNIFTFIFDGPIIPGSLTVFTTCISATMVSRLNLNIHENVDADYTNPSEFNMSIFQTQDVGGVLDPLNAESPDTPLTA</sequence>
<keyword evidence="1" id="KW-1133">Transmembrane helix</keyword>